<keyword evidence="1" id="KW-1133">Transmembrane helix</keyword>
<dbReference type="GO" id="GO:0016787">
    <property type="term" value="F:hydrolase activity"/>
    <property type="evidence" value="ECO:0007669"/>
    <property type="project" value="UniProtKB-KW"/>
</dbReference>
<feature type="transmembrane region" description="Helical" evidence="1">
    <location>
        <begin position="7"/>
        <end position="33"/>
    </location>
</feature>
<keyword evidence="2" id="KW-0614">Plasmid</keyword>
<evidence type="ECO:0000313" key="2">
    <source>
        <dbReference type="EMBL" id="AGF80109.1"/>
    </source>
</evidence>
<dbReference type="Pfam" id="PF04307">
    <property type="entry name" value="YdjM"/>
    <property type="match status" value="1"/>
</dbReference>
<evidence type="ECO:0000256" key="1">
    <source>
        <dbReference type="SAM" id="Phobius"/>
    </source>
</evidence>
<dbReference type="HOGENOM" id="CLU_968846_0_0_7"/>
<feature type="transmembrane region" description="Helical" evidence="1">
    <location>
        <begin position="132"/>
        <end position="158"/>
    </location>
</feature>
<reference evidence="3" key="1">
    <citation type="journal article" date="2013" name="Stand. Genomic Sci.">
        <title>Complete genome sequence of Desulfocapsa sulfexigens, a marine deltaproteobacterium specialized in disproportionating inorganic sulfur compounds.</title>
        <authorList>
            <person name="Finster K.W."/>
            <person name="Kjeldsen K.U."/>
            <person name="Kube M."/>
            <person name="Reinhardt R."/>
            <person name="Mussmann M."/>
            <person name="Amann R."/>
            <person name="Schreiber L."/>
        </authorList>
    </citation>
    <scope>NUCLEOTIDE SEQUENCE [LARGE SCALE GENOMIC DNA]</scope>
    <source>
        <strain evidence="3">DSM 10523 / SB164P1</strain>
        <plasmid evidence="3">pDESSD</plasmid>
    </source>
</reference>
<dbReference type="EMBL" id="CP003986">
    <property type="protein sequence ID" value="AGF80109.1"/>
    <property type="molecule type" value="Genomic_DNA"/>
</dbReference>
<name>M1NKJ5_DESSD</name>
<sequence>MTGPTHIAIALSIGMVAGASKVHLGLIAAGAILPDLDHPQSFIGRVFFPISIPLNQWLGHRGAFHSFWLWLLVCLGGYFWTPAFFLGAGAILHILADCGTVSGVRALSPWSQKLFVVFRRSWRIKSGSPHEILVLICFGMIAWGGGYMGAVGGIRAMIGHVTGAPKIMMEEFISKGLTKCKVKGKFRWNTGEIEEGEWLIIGTEGQTGLAMRGKDKLIHIPKDGKFLKARLKPCPNKSTWELVQLKGWAETEKDVYFMDGKKWHIAQEGEVVWGQILGDKIELESLL</sequence>
<protein>
    <submittedName>
        <fullName evidence="2">Putative membrane-bound metal-dependent hydrolase</fullName>
    </submittedName>
</protein>
<dbReference type="PANTHER" id="PTHR35531">
    <property type="entry name" value="INNER MEMBRANE PROTEIN YBCI-RELATED"/>
    <property type="match status" value="1"/>
</dbReference>
<dbReference type="Proteomes" id="UP000011721">
    <property type="component" value="Plasmid unnamed"/>
</dbReference>
<proteinExistence type="predicted"/>
<dbReference type="KEGG" id="dsf:UWK_03600"/>
<gene>
    <name evidence="2" type="ordered locus">UWK_03600</name>
</gene>
<geneLocation type="plasmid" evidence="3">
    <name>pDESSD</name>
</geneLocation>
<keyword evidence="1" id="KW-0812">Transmembrane</keyword>
<dbReference type="AlphaFoldDB" id="M1NKJ5"/>
<dbReference type="PANTHER" id="PTHR35531:SF1">
    <property type="entry name" value="INNER MEMBRANE PROTEIN YBCI-RELATED"/>
    <property type="match status" value="1"/>
</dbReference>
<accession>M1NKJ5</accession>
<evidence type="ECO:0000313" key="3">
    <source>
        <dbReference type="Proteomes" id="UP000011721"/>
    </source>
</evidence>
<dbReference type="RefSeq" id="WP_015405791.1">
    <property type="nucleotide sequence ID" value="NC_020305.1"/>
</dbReference>
<dbReference type="OrthoDB" id="5459053at2"/>
<keyword evidence="1" id="KW-0472">Membrane</keyword>
<organism evidence="2 3">
    <name type="scientific">Desulfocapsa sulfexigens (strain DSM 10523 / SB164P1)</name>
    <dbReference type="NCBI Taxonomy" id="1167006"/>
    <lineage>
        <taxon>Bacteria</taxon>
        <taxon>Pseudomonadati</taxon>
        <taxon>Thermodesulfobacteriota</taxon>
        <taxon>Desulfobulbia</taxon>
        <taxon>Desulfobulbales</taxon>
        <taxon>Desulfocapsaceae</taxon>
        <taxon>Desulfocapsa</taxon>
    </lineage>
</organism>
<keyword evidence="2" id="KW-0378">Hydrolase</keyword>
<feature type="transmembrane region" description="Helical" evidence="1">
    <location>
        <begin position="67"/>
        <end position="95"/>
    </location>
</feature>
<dbReference type="InterPro" id="IPR007404">
    <property type="entry name" value="YdjM-like"/>
</dbReference>
<keyword evidence="3" id="KW-1185">Reference proteome</keyword>